<dbReference type="KEGG" id="upi:EJG51_006705"/>
<proteinExistence type="predicted"/>
<keyword evidence="2" id="KW-1185">Reference proteome</keyword>
<evidence type="ECO:0000313" key="2">
    <source>
        <dbReference type="Proteomes" id="UP000274350"/>
    </source>
</evidence>
<protein>
    <submittedName>
        <fullName evidence="1">Uncharacterized protein</fullName>
    </submittedName>
</protein>
<dbReference type="AlphaFoldDB" id="A0A6M4A2K7"/>
<accession>A0A6M4A2K7</accession>
<name>A0A6M4A2K7_9BURK</name>
<gene>
    <name evidence="1" type="ORF">EJG51_006705</name>
</gene>
<sequence length="68" mass="7415">MIVLCSNKLTEISLPSASYRYLSLPIATCACHPCRLDSRLLPNAYMGSMENQAPMAQVIAGNHYANQA</sequence>
<reference evidence="1 2" key="1">
    <citation type="journal article" date="2019" name="Int. J. Syst. Evol. Microbiol.">
        <title>Undibacterium piscinae sp. nov., isolated from Korean shiner intestine.</title>
        <authorList>
            <person name="Lee S.Y."/>
            <person name="Kang W."/>
            <person name="Kim P.S."/>
            <person name="Kim H.S."/>
            <person name="Sung H."/>
            <person name="Shin N.R."/>
            <person name="Whon T.W."/>
            <person name="Yun J.H."/>
            <person name="Lee J.Y."/>
            <person name="Lee J.Y."/>
            <person name="Jung M.J."/>
            <person name="Jeong Y.S."/>
            <person name="Tak E.J."/>
            <person name="Han J.E."/>
            <person name="Hyun D.W."/>
            <person name="Kang M.S."/>
            <person name="Lee K.E."/>
            <person name="Lee B.H."/>
            <person name="Bae J.W."/>
        </authorList>
    </citation>
    <scope>NUCLEOTIDE SEQUENCE [LARGE SCALE GENOMIC DNA]</scope>
    <source>
        <strain evidence="1 2">S11R28</strain>
    </source>
</reference>
<dbReference type="Proteomes" id="UP000274350">
    <property type="component" value="Chromosome"/>
</dbReference>
<evidence type="ECO:0000313" key="1">
    <source>
        <dbReference type="EMBL" id="QJQ05592.1"/>
    </source>
</evidence>
<organism evidence="1 2">
    <name type="scientific">Undibacterium piscinae</name>
    <dbReference type="NCBI Taxonomy" id="2495591"/>
    <lineage>
        <taxon>Bacteria</taxon>
        <taxon>Pseudomonadati</taxon>
        <taxon>Pseudomonadota</taxon>
        <taxon>Betaproteobacteria</taxon>
        <taxon>Burkholderiales</taxon>
        <taxon>Oxalobacteraceae</taxon>
        <taxon>Undibacterium</taxon>
    </lineage>
</organism>
<dbReference type="EMBL" id="CP051152">
    <property type="protein sequence ID" value="QJQ05592.1"/>
    <property type="molecule type" value="Genomic_DNA"/>
</dbReference>